<name>A0A285SE53_9BACL</name>
<evidence type="ECO:0000313" key="9">
    <source>
        <dbReference type="Proteomes" id="UP000219636"/>
    </source>
</evidence>
<evidence type="ECO:0000256" key="1">
    <source>
        <dbReference type="ARBA" id="ARBA00004651"/>
    </source>
</evidence>
<protein>
    <submittedName>
        <fullName evidence="8">ABC-2 type transport system permease protein</fullName>
    </submittedName>
</protein>
<evidence type="ECO:0000259" key="7">
    <source>
        <dbReference type="Pfam" id="PF12698"/>
    </source>
</evidence>
<dbReference type="InterPro" id="IPR013525">
    <property type="entry name" value="ABC2_TM"/>
</dbReference>
<feature type="transmembrane region" description="Helical" evidence="6">
    <location>
        <begin position="181"/>
        <end position="202"/>
    </location>
</feature>
<gene>
    <name evidence="8" type="ORF">SAMN05880501_104200</name>
</gene>
<evidence type="ECO:0000256" key="5">
    <source>
        <dbReference type="ARBA" id="ARBA00023136"/>
    </source>
</evidence>
<dbReference type="EMBL" id="OBMQ01000004">
    <property type="protein sequence ID" value="SOC06160.1"/>
    <property type="molecule type" value="Genomic_DNA"/>
</dbReference>
<feature type="transmembrane region" description="Helical" evidence="6">
    <location>
        <begin position="336"/>
        <end position="355"/>
    </location>
</feature>
<keyword evidence="2" id="KW-1003">Cell membrane</keyword>
<dbReference type="GO" id="GO:0140359">
    <property type="term" value="F:ABC-type transporter activity"/>
    <property type="evidence" value="ECO:0007669"/>
    <property type="project" value="InterPro"/>
</dbReference>
<dbReference type="Proteomes" id="UP000219636">
    <property type="component" value="Unassembled WGS sequence"/>
</dbReference>
<organism evidence="8 9">
    <name type="scientific">Ureibacillus xyleni</name>
    <dbReference type="NCBI Taxonomy" id="614648"/>
    <lineage>
        <taxon>Bacteria</taxon>
        <taxon>Bacillati</taxon>
        <taxon>Bacillota</taxon>
        <taxon>Bacilli</taxon>
        <taxon>Bacillales</taxon>
        <taxon>Caryophanaceae</taxon>
        <taxon>Ureibacillus</taxon>
    </lineage>
</organism>
<keyword evidence="4 6" id="KW-1133">Transmembrane helix</keyword>
<keyword evidence="3 6" id="KW-0812">Transmembrane</keyword>
<evidence type="ECO:0000313" key="8">
    <source>
        <dbReference type="EMBL" id="SOC06160.1"/>
    </source>
</evidence>
<keyword evidence="5 6" id="KW-0472">Membrane</keyword>
<evidence type="ECO:0000256" key="2">
    <source>
        <dbReference type="ARBA" id="ARBA00022475"/>
    </source>
</evidence>
<evidence type="ECO:0000256" key="4">
    <source>
        <dbReference type="ARBA" id="ARBA00022989"/>
    </source>
</evidence>
<feature type="transmembrane region" description="Helical" evidence="6">
    <location>
        <begin position="21"/>
        <end position="39"/>
    </location>
</feature>
<dbReference type="Pfam" id="PF12698">
    <property type="entry name" value="ABC2_membrane_3"/>
    <property type="match status" value="1"/>
</dbReference>
<dbReference type="InterPro" id="IPR051449">
    <property type="entry name" value="ABC-2_transporter_component"/>
</dbReference>
<proteinExistence type="predicted"/>
<dbReference type="GO" id="GO:0005886">
    <property type="term" value="C:plasma membrane"/>
    <property type="evidence" value="ECO:0007669"/>
    <property type="project" value="UniProtKB-SubCell"/>
</dbReference>
<feature type="transmembrane region" description="Helical" evidence="6">
    <location>
        <begin position="231"/>
        <end position="256"/>
    </location>
</feature>
<accession>A0A285SE53</accession>
<reference evidence="9" key="1">
    <citation type="submission" date="2017-08" db="EMBL/GenBank/DDBJ databases">
        <authorList>
            <person name="Varghese N."/>
            <person name="Submissions S."/>
        </authorList>
    </citation>
    <scope>NUCLEOTIDE SEQUENCE [LARGE SCALE GENOMIC DNA]</scope>
    <source>
        <strain evidence="9">JC22</strain>
    </source>
</reference>
<feature type="domain" description="ABC-2 type transporter transmembrane" evidence="7">
    <location>
        <begin position="19"/>
        <end position="384"/>
    </location>
</feature>
<dbReference type="OrthoDB" id="9768837at2"/>
<feature type="transmembrane region" description="Helical" evidence="6">
    <location>
        <begin position="276"/>
        <end position="299"/>
    </location>
</feature>
<evidence type="ECO:0000256" key="6">
    <source>
        <dbReference type="SAM" id="Phobius"/>
    </source>
</evidence>
<dbReference type="PANTHER" id="PTHR30294">
    <property type="entry name" value="MEMBRANE COMPONENT OF ABC TRANSPORTER YHHJ-RELATED"/>
    <property type="match status" value="1"/>
</dbReference>
<comment type="subcellular location">
    <subcellularLocation>
        <location evidence="1">Cell membrane</location>
        <topology evidence="1">Multi-pass membrane protein</topology>
    </subcellularLocation>
</comment>
<dbReference type="PANTHER" id="PTHR30294:SF29">
    <property type="entry name" value="MULTIDRUG ABC TRANSPORTER PERMEASE YBHS-RELATED"/>
    <property type="match status" value="1"/>
</dbReference>
<sequence length="412" mass="45563">MRKFSILLKQLYFQKLRSKTFILMTLLYIGIITVVMFWSDIKAIFVNDEAIEVAIVNETTVDLAPIFASSDDVNFKFPNNDVKPLYEQLKEEKLDAVIHVTEENKNLSADIATYTPLKLNDQSTISSMLQYAGKIYGIGQLNLTAQEADQILNSEPVITMTNLNETVADGKSEDQKEAGMFASYVAGIVIYFFIMAFLSMITTDVANEKGSRALEMLLVSVKPSTHLQSKIFGVFLLALTQIGIIIAVLLTYLGFMDGGEKLDFIQSTINELSFGFVLYILGFLFLTIFLYLIIGALFGSLVSKPEEASQVMTPAVMIPLVGFYVMLSGIGNPDTLLIKVFSYIPLTSGMVMPMRIGATDISPIEPILSFIVLIVTVVAGYMLSLSFYKRSVLTYSSGGIIQKIKTVLKVTT</sequence>
<feature type="transmembrane region" description="Helical" evidence="6">
    <location>
        <begin position="367"/>
        <end position="388"/>
    </location>
</feature>
<feature type="transmembrane region" description="Helical" evidence="6">
    <location>
        <begin position="311"/>
        <end position="330"/>
    </location>
</feature>
<dbReference type="AlphaFoldDB" id="A0A285SE53"/>
<evidence type="ECO:0000256" key="3">
    <source>
        <dbReference type="ARBA" id="ARBA00022692"/>
    </source>
</evidence>
<keyword evidence="9" id="KW-1185">Reference proteome</keyword>